<name>A0A418SJP3_9RHOB</name>
<gene>
    <name evidence="7" type="primary">yccX</name>
    <name evidence="7" type="ORF">PSAL_018870</name>
</gene>
<dbReference type="InterPro" id="IPR020456">
    <property type="entry name" value="Acylphosphatase"/>
</dbReference>
<evidence type="ECO:0000256" key="5">
    <source>
        <dbReference type="RuleBase" id="RU000553"/>
    </source>
</evidence>
<accession>A0A418SJP3</accession>
<comment type="catalytic activity">
    <reaction evidence="3 4 5">
        <text>an acyl phosphate + H2O = a carboxylate + phosphate + H(+)</text>
        <dbReference type="Rhea" id="RHEA:14965"/>
        <dbReference type="ChEBI" id="CHEBI:15377"/>
        <dbReference type="ChEBI" id="CHEBI:15378"/>
        <dbReference type="ChEBI" id="CHEBI:29067"/>
        <dbReference type="ChEBI" id="CHEBI:43474"/>
        <dbReference type="ChEBI" id="CHEBI:59918"/>
        <dbReference type="EC" id="3.6.1.7"/>
    </reaction>
</comment>
<evidence type="ECO:0000256" key="3">
    <source>
        <dbReference type="ARBA" id="ARBA00047645"/>
    </source>
</evidence>
<dbReference type="PANTHER" id="PTHR47268">
    <property type="entry name" value="ACYLPHOSPHATASE"/>
    <property type="match status" value="1"/>
</dbReference>
<dbReference type="Proteomes" id="UP000283786">
    <property type="component" value="Chromosome"/>
</dbReference>
<dbReference type="AlphaFoldDB" id="A0A418SJP3"/>
<dbReference type="RefSeq" id="WP_119838158.1">
    <property type="nucleotide sequence ID" value="NZ_CP060436.1"/>
</dbReference>
<sequence length="96" mass="10362">MKHQPGGPSSRQIRVTGRVQGVAFRAWTRGQARKLGLAGWVRNDADGSVTALLHGEAAAVENMINACWTGPGAAEVRDVQATPATPPEWDDFRILR</sequence>
<keyword evidence="4 5" id="KW-0378">Hydrolase</keyword>
<dbReference type="EC" id="3.6.1.7" evidence="2 4"/>
<keyword evidence="8" id="KW-1185">Reference proteome</keyword>
<dbReference type="EMBL" id="CP060436">
    <property type="protein sequence ID" value="QPM90648.1"/>
    <property type="molecule type" value="Genomic_DNA"/>
</dbReference>
<evidence type="ECO:0000313" key="8">
    <source>
        <dbReference type="Proteomes" id="UP000283786"/>
    </source>
</evidence>
<protein>
    <recommendedName>
        <fullName evidence="2 4">Acylphosphatase</fullName>
        <ecNumber evidence="2 4">3.6.1.7</ecNumber>
    </recommendedName>
</protein>
<evidence type="ECO:0000256" key="2">
    <source>
        <dbReference type="ARBA" id="ARBA00012150"/>
    </source>
</evidence>
<dbReference type="KEGG" id="palw:PSAL_018870"/>
<dbReference type="InterPro" id="IPR001792">
    <property type="entry name" value="Acylphosphatase-like_dom"/>
</dbReference>
<dbReference type="InterPro" id="IPR036046">
    <property type="entry name" value="Acylphosphatase-like_dom_sf"/>
</dbReference>
<dbReference type="PROSITE" id="PS00151">
    <property type="entry name" value="ACYLPHOSPHATASE_2"/>
    <property type="match status" value="1"/>
</dbReference>
<evidence type="ECO:0000256" key="6">
    <source>
        <dbReference type="RuleBase" id="RU004168"/>
    </source>
</evidence>
<dbReference type="PROSITE" id="PS51160">
    <property type="entry name" value="ACYLPHOSPHATASE_3"/>
    <property type="match status" value="1"/>
</dbReference>
<dbReference type="GO" id="GO:0003998">
    <property type="term" value="F:acylphosphatase activity"/>
    <property type="evidence" value="ECO:0007669"/>
    <property type="project" value="UniProtKB-EC"/>
</dbReference>
<comment type="similarity">
    <text evidence="1 6">Belongs to the acylphosphatase family.</text>
</comment>
<dbReference type="PRINTS" id="PR00112">
    <property type="entry name" value="ACYLPHPHTASE"/>
</dbReference>
<dbReference type="InterPro" id="IPR017968">
    <property type="entry name" value="Acylphosphatase_CS"/>
</dbReference>
<evidence type="ECO:0000256" key="4">
    <source>
        <dbReference type="PROSITE-ProRule" id="PRU00520"/>
    </source>
</evidence>
<dbReference type="Gene3D" id="3.30.70.100">
    <property type="match status" value="1"/>
</dbReference>
<dbReference type="Pfam" id="PF00708">
    <property type="entry name" value="Acylphosphatase"/>
    <property type="match status" value="1"/>
</dbReference>
<dbReference type="PANTHER" id="PTHR47268:SF4">
    <property type="entry name" value="ACYLPHOSPHATASE"/>
    <property type="match status" value="1"/>
</dbReference>
<evidence type="ECO:0000313" key="7">
    <source>
        <dbReference type="EMBL" id="QPM90648.1"/>
    </source>
</evidence>
<dbReference type="PROSITE" id="PS00150">
    <property type="entry name" value="ACYLPHOSPHATASE_1"/>
    <property type="match status" value="1"/>
</dbReference>
<feature type="active site" evidence="4">
    <location>
        <position position="25"/>
    </location>
</feature>
<reference evidence="7 8" key="1">
    <citation type="submission" date="2020-08" db="EMBL/GenBank/DDBJ databases">
        <title>Genome sequence of Rhodobacteraceae bacterium Lw-13e.</title>
        <authorList>
            <person name="Poehlein A."/>
            <person name="Wolter L."/>
            <person name="Daniel R."/>
            <person name="Brinkhoff T."/>
        </authorList>
    </citation>
    <scope>NUCLEOTIDE SEQUENCE [LARGE SCALE GENOMIC DNA]</scope>
    <source>
        <strain evidence="7 8">Lw-13e</strain>
    </source>
</reference>
<evidence type="ECO:0000256" key="1">
    <source>
        <dbReference type="ARBA" id="ARBA00005614"/>
    </source>
</evidence>
<dbReference type="SUPFAM" id="SSF54975">
    <property type="entry name" value="Acylphosphatase/BLUF domain-like"/>
    <property type="match status" value="1"/>
</dbReference>
<organism evidence="7 8">
    <name type="scientific">Pseudooceanicola algae</name>
    <dbReference type="NCBI Taxonomy" id="1537215"/>
    <lineage>
        <taxon>Bacteria</taxon>
        <taxon>Pseudomonadati</taxon>
        <taxon>Pseudomonadota</taxon>
        <taxon>Alphaproteobacteria</taxon>
        <taxon>Rhodobacterales</taxon>
        <taxon>Paracoccaceae</taxon>
        <taxon>Pseudooceanicola</taxon>
    </lineage>
</organism>
<dbReference type="OrthoDB" id="5295388at2"/>
<feature type="active site" evidence="4">
    <location>
        <position position="43"/>
    </location>
</feature>
<proteinExistence type="inferred from homology"/>